<dbReference type="KEGG" id="aaeo:BJI67_06910"/>
<dbReference type="AlphaFoldDB" id="A0A1D8KC24"/>
<sequence length="344" mass="38238">MQWLARAQDVTGCGGVSAYYDLRHGRWAEAYPETTGYIIPTFFDYAAYSGREEYRERALKMADWETQIQLPEGAIQAGTLGAPLVVPTIFNTGQVLFGWARAYRETQHPSYADSMRRAADWLVSVQDEDGAWRKHPSPFARPGINAYNTRAAFALIAAAQALGVERYAEAASRNVAWAMSTALPNGWLPDNCLEEPDKPLTHTIAYSIRGILEVSAAMKNTEGLAAAVRMARGVAAAQRSDGSIPGRLDRQWQPQVRWSCMTGNAQMALVWMRLAEVTAEKIFRENATKAIGFCVRQIDLDSPNDGVRGGMKGSYPFDGPYMRHRYPNWATKFLADALLLVQTF</sequence>
<evidence type="ECO:0000313" key="2">
    <source>
        <dbReference type="EMBL" id="AOV18496.1"/>
    </source>
</evidence>
<feature type="domain" description="Squalene cyclase C-terminal" evidence="1">
    <location>
        <begin position="56"/>
        <end position="208"/>
    </location>
</feature>
<dbReference type="Pfam" id="PF13243">
    <property type="entry name" value="SQHop_cyclase_C"/>
    <property type="match status" value="1"/>
</dbReference>
<protein>
    <recommendedName>
        <fullName evidence="1">Squalene cyclase C-terminal domain-containing protein</fullName>
    </recommendedName>
</protein>
<dbReference type="EMBL" id="CP017448">
    <property type="protein sequence ID" value="AOV18496.1"/>
    <property type="molecule type" value="Genomic_DNA"/>
</dbReference>
<name>A0A1D8KC24_9GAMM</name>
<organism evidence="2 3">
    <name type="scientific">Acidihalobacter aeolianus</name>
    <dbReference type="NCBI Taxonomy" id="2792603"/>
    <lineage>
        <taxon>Bacteria</taxon>
        <taxon>Pseudomonadati</taxon>
        <taxon>Pseudomonadota</taxon>
        <taxon>Gammaproteobacteria</taxon>
        <taxon>Chromatiales</taxon>
        <taxon>Ectothiorhodospiraceae</taxon>
        <taxon>Acidihalobacter</taxon>
    </lineage>
</organism>
<dbReference type="Gene3D" id="1.50.10.20">
    <property type="match status" value="1"/>
</dbReference>
<evidence type="ECO:0000313" key="3">
    <source>
        <dbReference type="Proteomes" id="UP000095342"/>
    </source>
</evidence>
<gene>
    <name evidence="2" type="ORF">BJI67_06910</name>
</gene>
<evidence type="ECO:0000259" key="1">
    <source>
        <dbReference type="Pfam" id="PF13243"/>
    </source>
</evidence>
<accession>A0A1D8KC24</accession>
<keyword evidence="3" id="KW-1185">Reference proteome</keyword>
<dbReference type="InterPro" id="IPR008928">
    <property type="entry name" value="6-hairpin_glycosidase_sf"/>
</dbReference>
<dbReference type="GO" id="GO:0005975">
    <property type="term" value="P:carbohydrate metabolic process"/>
    <property type="evidence" value="ECO:0007669"/>
    <property type="project" value="InterPro"/>
</dbReference>
<proteinExistence type="predicted"/>
<dbReference type="SUPFAM" id="SSF48208">
    <property type="entry name" value="Six-hairpin glycosidases"/>
    <property type="match status" value="1"/>
</dbReference>
<dbReference type="Proteomes" id="UP000095342">
    <property type="component" value="Chromosome"/>
</dbReference>
<dbReference type="InterPro" id="IPR032696">
    <property type="entry name" value="SQ_cyclase_C"/>
</dbReference>
<reference evidence="2 3" key="1">
    <citation type="submission" date="2016-09" db="EMBL/GenBank/DDBJ databases">
        <title>Acidihalobacter prosperus V6 (DSM14174).</title>
        <authorList>
            <person name="Khaleque H.N."/>
            <person name="Ramsay J.P."/>
            <person name="Murphy R.J.T."/>
            <person name="Kaksonen A.H."/>
            <person name="Boxall N.J."/>
            <person name="Watkin E.L.J."/>
        </authorList>
    </citation>
    <scope>NUCLEOTIDE SEQUENCE [LARGE SCALE GENOMIC DNA]</scope>
    <source>
        <strain evidence="2 3">V6</strain>
    </source>
</reference>